<evidence type="ECO:0000256" key="7">
    <source>
        <dbReference type="ARBA" id="ARBA00049119"/>
    </source>
</evidence>
<feature type="transmembrane region" description="Helical" evidence="8">
    <location>
        <begin position="152"/>
        <end position="169"/>
    </location>
</feature>
<keyword evidence="4 8" id="KW-0812">Transmembrane</keyword>
<dbReference type="InterPro" id="IPR005829">
    <property type="entry name" value="Sugar_transporter_CS"/>
</dbReference>
<evidence type="ECO:0000256" key="1">
    <source>
        <dbReference type="ARBA" id="ARBA00004141"/>
    </source>
</evidence>
<feature type="transmembrane region" description="Helical" evidence="8">
    <location>
        <begin position="95"/>
        <end position="115"/>
    </location>
</feature>
<dbReference type="EMBL" id="DS995701">
    <property type="protein sequence ID" value="EEQ28461.1"/>
    <property type="molecule type" value="Genomic_DNA"/>
</dbReference>
<feature type="transmembrane region" description="Helical" evidence="8">
    <location>
        <begin position="359"/>
        <end position="377"/>
    </location>
</feature>
<dbReference type="InterPro" id="IPR050814">
    <property type="entry name" value="Myo-inositol_Transporter"/>
</dbReference>
<dbReference type="InterPro" id="IPR036259">
    <property type="entry name" value="MFS_trans_sf"/>
</dbReference>
<dbReference type="GO" id="GO:0016020">
    <property type="term" value="C:membrane"/>
    <property type="evidence" value="ECO:0007669"/>
    <property type="project" value="UniProtKB-SubCell"/>
</dbReference>
<evidence type="ECO:0000256" key="3">
    <source>
        <dbReference type="ARBA" id="ARBA00022448"/>
    </source>
</evidence>
<feature type="transmembrane region" description="Helical" evidence="8">
    <location>
        <begin position="467"/>
        <end position="488"/>
    </location>
</feature>
<feature type="transmembrane region" description="Helical" evidence="8">
    <location>
        <begin position="389"/>
        <end position="409"/>
    </location>
</feature>
<feature type="transmembrane region" description="Helical" evidence="8">
    <location>
        <begin position="323"/>
        <end position="347"/>
    </location>
</feature>
<keyword evidence="6 8" id="KW-0472">Membrane</keyword>
<dbReference type="Proteomes" id="UP000002035">
    <property type="component" value="Unassembled WGS sequence"/>
</dbReference>
<feature type="transmembrane region" description="Helical" evidence="8">
    <location>
        <begin position="500"/>
        <end position="518"/>
    </location>
</feature>
<dbReference type="Gene3D" id="1.20.1250.20">
    <property type="entry name" value="MFS general substrate transporter like domains"/>
    <property type="match status" value="1"/>
</dbReference>
<dbReference type="SUPFAM" id="SSF103473">
    <property type="entry name" value="MFS general substrate transporter"/>
    <property type="match status" value="1"/>
</dbReference>
<feature type="transmembrane region" description="Helical" evidence="8">
    <location>
        <begin position="122"/>
        <end position="140"/>
    </location>
</feature>
<dbReference type="GO" id="GO:0005366">
    <property type="term" value="F:myo-inositol:proton symporter activity"/>
    <property type="evidence" value="ECO:0007669"/>
    <property type="project" value="TreeGrafter"/>
</dbReference>
<dbReference type="OrthoDB" id="6339427at2759"/>
<gene>
    <name evidence="10" type="ORF">MCYG_01349</name>
</gene>
<evidence type="ECO:0000256" key="8">
    <source>
        <dbReference type="SAM" id="Phobius"/>
    </source>
</evidence>
<dbReference type="AlphaFoldDB" id="C5FF77"/>
<evidence type="ECO:0000256" key="2">
    <source>
        <dbReference type="ARBA" id="ARBA00010992"/>
    </source>
</evidence>
<dbReference type="RefSeq" id="XP_002851245.1">
    <property type="nucleotide sequence ID" value="XM_002851199.1"/>
</dbReference>
<dbReference type="VEuPathDB" id="FungiDB:MCYG_01349"/>
<dbReference type="GO" id="GO:1904679">
    <property type="term" value="P:myo-inositol import across plasma membrane"/>
    <property type="evidence" value="ECO:0007669"/>
    <property type="project" value="TreeGrafter"/>
</dbReference>
<proteinExistence type="inferred from homology"/>
<evidence type="ECO:0000256" key="4">
    <source>
        <dbReference type="ARBA" id="ARBA00022692"/>
    </source>
</evidence>
<dbReference type="PROSITE" id="PS00217">
    <property type="entry name" value="SUGAR_TRANSPORT_2"/>
    <property type="match status" value="1"/>
</dbReference>
<comment type="similarity">
    <text evidence="2">Belongs to the major facilitator superfamily. Sugar transporter (TC 2.A.1.1) family.</text>
</comment>
<keyword evidence="3" id="KW-0813">Transport</keyword>
<reference evidence="11" key="1">
    <citation type="journal article" date="2012" name="MBio">
        <title>Comparative genome analysis of Trichophyton rubrum and related dermatophytes reveals candidate genes involved in infection.</title>
        <authorList>
            <person name="Martinez D.A."/>
            <person name="Oliver B.G."/>
            <person name="Graeser Y."/>
            <person name="Goldberg J.M."/>
            <person name="Li W."/>
            <person name="Martinez-Rossi N.M."/>
            <person name="Monod M."/>
            <person name="Shelest E."/>
            <person name="Barton R.C."/>
            <person name="Birch E."/>
            <person name="Brakhage A.A."/>
            <person name="Chen Z."/>
            <person name="Gurr S.J."/>
            <person name="Heiman D."/>
            <person name="Heitman J."/>
            <person name="Kosti I."/>
            <person name="Rossi A."/>
            <person name="Saif S."/>
            <person name="Samalova M."/>
            <person name="Saunders C.W."/>
            <person name="Shea T."/>
            <person name="Summerbell R.C."/>
            <person name="Xu J."/>
            <person name="Young S."/>
            <person name="Zeng Q."/>
            <person name="Birren B.W."/>
            <person name="Cuomo C.A."/>
            <person name="White T.C."/>
        </authorList>
    </citation>
    <scope>NUCLEOTIDE SEQUENCE [LARGE SCALE GENOMIC DNA]</scope>
    <source>
        <strain evidence="11">ATCC MYA-4605 / CBS 113480</strain>
    </source>
</reference>
<dbReference type="HOGENOM" id="CLU_001265_30_5_1"/>
<evidence type="ECO:0000313" key="11">
    <source>
        <dbReference type="Proteomes" id="UP000002035"/>
    </source>
</evidence>
<dbReference type="PANTHER" id="PTHR48020">
    <property type="entry name" value="PROTON MYO-INOSITOL COTRANSPORTER"/>
    <property type="match status" value="1"/>
</dbReference>
<evidence type="ECO:0000313" key="10">
    <source>
        <dbReference type="EMBL" id="EEQ28461.1"/>
    </source>
</evidence>
<accession>C5FF77</accession>
<dbReference type="FunFam" id="1.20.1250.20:FF:000073">
    <property type="entry name" value="MFS myo-inositol transporter, putative"/>
    <property type="match status" value="1"/>
</dbReference>
<dbReference type="GeneID" id="9228866"/>
<dbReference type="InterPro" id="IPR003663">
    <property type="entry name" value="Sugar/inositol_transpt"/>
</dbReference>
<dbReference type="Pfam" id="PF00083">
    <property type="entry name" value="Sugar_tr"/>
    <property type="match status" value="1"/>
</dbReference>
<feature type="domain" description="Major facilitator superfamily (MFS) profile" evidence="9">
    <location>
        <begin position="54"/>
        <end position="522"/>
    </location>
</feature>
<dbReference type="PRINTS" id="PR00171">
    <property type="entry name" value="SUGRTRNSPORT"/>
</dbReference>
<evidence type="ECO:0000256" key="6">
    <source>
        <dbReference type="ARBA" id="ARBA00023136"/>
    </source>
</evidence>
<dbReference type="PANTHER" id="PTHR48020:SF12">
    <property type="entry name" value="PROTON MYO-INOSITOL COTRANSPORTER"/>
    <property type="match status" value="1"/>
</dbReference>
<sequence>MARAHEDTHDATAPLLESPRVDYVDSPHAIDENDTYTAEDLMLKGSGTWFIWALTLSAGISGFLFGYDTGVVSSTLVSIGTDLSQRELTILDRSLITSSTSLFALIASPLGGVLGDKIGRKPAIIIAGVLFIVGALWQSATFTVWGMISGRSLVGLAVGMASLITPLYISELSPSHLRGRMVTILSLLVTGGQVVAYIVGWLFSNQRGGWRWMVGLGSFPAILQLLILAFLPETPRWLVRANRANEARKIMRRVYGNTKQSNQVVENILRDIEREVIEALSELDTQSGVPAVANTSLPMQWQWFQKMQRTYTDLFSIGCHRRALIIACVLQALQQLCGFNSLMYFAATIFKSLSFSSPTLTSLSVAGTNFVFTFLAFSLIDHIGRRRILLYSIPVMVVSLVLCALAYPSTSLGDAGTGSDHVGKPADNVQAMVILLCLTTYTASYASGLGNVPWQQSELFPLSVRSLGSALATATNWGSNFIIGLTFLPMMRWMGPGWTFFIYAAVCGLGWVGIWGIYPEMTGLGLEDVRGLLGNGWGVEESLRVFAERKSVSIPT</sequence>
<keyword evidence="5 8" id="KW-1133">Transmembrane helix</keyword>
<feature type="transmembrane region" description="Helical" evidence="8">
    <location>
        <begin position="49"/>
        <end position="67"/>
    </location>
</feature>
<evidence type="ECO:0000259" key="9">
    <source>
        <dbReference type="PROSITE" id="PS50850"/>
    </source>
</evidence>
<comment type="subcellular location">
    <subcellularLocation>
        <location evidence="1">Membrane</location>
        <topology evidence="1">Multi-pass membrane protein</topology>
    </subcellularLocation>
</comment>
<protein>
    <submittedName>
        <fullName evidence="10">Myo-inositol transporter Itr1</fullName>
    </submittedName>
</protein>
<dbReference type="InterPro" id="IPR005828">
    <property type="entry name" value="MFS_sugar_transport-like"/>
</dbReference>
<feature type="transmembrane region" description="Helical" evidence="8">
    <location>
        <begin position="181"/>
        <end position="203"/>
    </location>
</feature>
<dbReference type="STRING" id="554155.C5FF77"/>
<comment type="catalytic activity">
    <reaction evidence="7">
        <text>myo-inositol(out) + H(+)(out) = myo-inositol(in) + H(+)(in)</text>
        <dbReference type="Rhea" id="RHEA:60364"/>
        <dbReference type="ChEBI" id="CHEBI:15378"/>
        <dbReference type="ChEBI" id="CHEBI:17268"/>
    </reaction>
</comment>
<dbReference type="OMA" id="ETGWRWM"/>
<organism evidence="10 11">
    <name type="scientific">Arthroderma otae (strain ATCC MYA-4605 / CBS 113480)</name>
    <name type="common">Microsporum canis</name>
    <dbReference type="NCBI Taxonomy" id="554155"/>
    <lineage>
        <taxon>Eukaryota</taxon>
        <taxon>Fungi</taxon>
        <taxon>Dikarya</taxon>
        <taxon>Ascomycota</taxon>
        <taxon>Pezizomycotina</taxon>
        <taxon>Eurotiomycetes</taxon>
        <taxon>Eurotiomycetidae</taxon>
        <taxon>Onygenales</taxon>
        <taxon>Arthrodermataceae</taxon>
        <taxon>Microsporum</taxon>
    </lineage>
</organism>
<evidence type="ECO:0000256" key="5">
    <source>
        <dbReference type="ARBA" id="ARBA00022989"/>
    </source>
</evidence>
<feature type="transmembrane region" description="Helical" evidence="8">
    <location>
        <begin position="429"/>
        <end position="446"/>
    </location>
</feature>
<keyword evidence="11" id="KW-1185">Reference proteome</keyword>
<feature type="transmembrane region" description="Helical" evidence="8">
    <location>
        <begin position="209"/>
        <end position="231"/>
    </location>
</feature>
<name>C5FF77_ARTOC</name>
<dbReference type="PROSITE" id="PS50850">
    <property type="entry name" value="MFS"/>
    <property type="match status" value="1"/>
</dbReference>
<dbReference type="eggNOG" id="KOG0254">
    <property type="taxonomic scope" value="Eukaryota"/>
</dbReference>
<dbReference type="InterPro" id="IPR020846">
    <property type="entry name" value="MFS_dom"/>
</dbReference>